<evidence type="ECO:0000256" key="3">
    <source>
        <dbReference type="ARBA" id="ARBA00022723"/>
    </source>
</evidence>
<dbReference type="Pfam" id="PF00067">
    <property type="entry name" value="p450"/>
    <property type="match status" value="1"/>
</dbReference>
<name>A0A6A6HDT3_VIRVR</name>
<comment type="similarity">
    <text evidence="2">Belongs to the cytochrome P450 family.</text>
</comment>
<keyword evidence="5" id="KW-0408">Iron</keyword>
<evidence type="ECO:0008006" key="8">
    <source>
        <dbReference type="Google" id="ProtNLM"/>
    </source>
</evidence>
<keyword evidence="7" id="KW-1185">Reference proteome</keyword>
<reference evidence="6" key="1">
    <citation type="journal article" date="2020" name="Stud. Mycol.">
        <title>101 Dothideomycetes genomes: a test case for predicting lifestyles and emergence of pathogens.</title>
        <authorList>
            <person name="Haridas S."/>
            <person name="Albert R."/>
            <person name="Binder M."/>
            <person name="Bloem J."/>
            <person name="Labutti K."/>
            <person name="Salamov A."/>
            <person name="Andreopoulos B."/>
            <person name="Baker S."/>
            <person name="Barry K."/>
            <person name="Bills G."/>
            <person name="Bluhm B."/>
            <person name="Cannon C."/>
            <person name="Castanera R."/>
            <person name="Culley D."/>
            <person name="Daum C."/>
            <person name="Ezra D."/>
            <person name="Gonzalez J."/>
            <person name="Henrissat B."/>
            <person name="Kuo A."/>
            <person name="Liang C."/>
            <person name="Lipzen A."/>
            <person name="Lutzoni F."/>
            <person name="Magnuson J."/>
            <person name="Mondo S."/>
            <person name="Nolan M."/>
            <person name="Ohm R."/>
            <person name="Pangilinan J."/>
            <person name="Park H.-J."/>
            <person name="Ramirez L."/>
            <person name="Alfaro M."/>
            <person name="Sun H."/>
            <person name="Tritt A."/>
            <person name="Yoshinaga Y."/>
            <person name="Zwiers L.-H."/>
            <person name="Turgeon B."/>
            <person name="Goodwin S."/>
            <person name="Spatafora J."/>
            <person name="Crous P."/>
            <person name="Grigoriev I."/>
        </authorList>
    </citation>
    <scope>NUCLEOTIDE SEQUENCE</scope>
    <source>
        <strain evidence="6">Tuck. ex Michener</strain>
    </source>
</reference>
<dbReference type="GO" id="GO:0004497">
    <property type="term" value="F:monooxygenase activity"/>
    <property type="evidence" value="ECO:0007669"/>
    <property type="project" value="InterPro"/>
</dbReference>
<dbReference type="PANTHER" id="PTHR46206">
    <property type="entry name" value="CYTOCHROME P450"/>
    <property type="match status" value="1"/>
</dbReference>
<dbReference type="InterPro" id="IPR036396">
    <property type="entry name" value="Cyt_P450_sf"/>
</dbReference>
<accession>A0A6A6HDT3</accession>
<evidence type="ECO:0000256" key="4">
    <source>
        <dbReference type="ARBA" id="ARBA00023002"/>
    </source>
</evidence>
<dbReference type="AlphaFoldDB" id="A0A6A6HDT3"/>
<sequence>MDPVLHPDPLDFDGYRFAELQHYENVSAARTSYTARNKESMAFGHSRHTCPGRILTAAEIKMFMAYLLINYDFHFTENQRSKGRPQSLPFETQYLPDQKTVVMMKKRTPKTVRFENSVLQGGKAG</sequence>
<evidence type="ECO:0000313" key="7">
    <source>
        <dbReference type="Proteomes" id="UP000800092"/>
    </source>
</evidence>
<evidence type="ECO:0000313" key="6">
    <source>
        <dbReference type="EMBL" id="KAF2235989.1"/>
    </source>
</evidence>
<proteinExistence type="inferred from homology"/>
<dbReference type="Gene3D" id="1.10.630.10">
    <property type="entry name" value="Cytochrome P450"/>
    <property type="match status" value="1"/>
</dbReference>
<keyword evidence="3" id="KW-0479">Metal-binding</keyword>
<keyword evidence="4" id="KW-0560">Oxidoreductase</keyword>
<gene>
    <name evidence="6" type="ORF">EV356DRAFT_531532</name>
</gene>
<dbReference type="Proteomes" id="UP000800092">
    <property type="component" value="Unassembled WGS sequence"/>
</dbReference>
<protein>
    <recommendedName>
        <fullName evidence="8">Cytochrome P450</fullName>
    </recommendedName>
</protein>
<dbReference type="GO" id="GO:0005506">
    <property type="term" value="F:iron ion binding"/>
    <property type="evidence" value="ECO:0007669"/>
    <property type="project" value="InterPro"/>
</dbReference>
<dbReference type="GO" id="GO:0016705">
    <property type="term" value="F:oxidoreductase activity, acting on paired donors, with incorporation or reduction of molecular oxygen"/>
    <property type="evidence" value="ECO:0007669"/>
    <property type="project" value="InterPro"/>
</dbReference>
<evidence type="ECO:0000256" key="5">
    <source>
        <dbReference type="ARBA" id="ARBA00023004"/>
    </source>
</evidence>
<organism evidence="6 7">
    <name type="scientific">Viridothelium virens</name>
    <name type="common">Speckled blister lichen</name>
    <name type="synonym">Trypethelium virens</name>
    <dbReference type="NCBI Taxonomy" id="1048519"/>
    <lineage>
        <taxon>Eukaryota</taxon>
        <taxon>Fungi</taxon>
        <taxon>Dikarya</taxon>
        <taxon>Ascomycota</taxon>
        <taxon>Pezizomycotina</taxon>
        <taxon>Dothideomycetes</taxon>
        <taxon>Dothideomycetes incertae sedis</taxon>
        <taxon>Trypetheliales</taxon>
        <taxon>Trypetheliaceae</taxon>
        <taxon>Viridothelium</taxon>
    </lineage>
</organism>
<dbReference type="GO" id="GO:0020037">
    <property type="term" value="F:heme binding"/>
    <property type="evidence" value="ECO:0007669"/>
    <property type="project" value="InterPro"/>
</dbReference>
<dbReference type="EMBL" id="ML991788">
    <property type="protein sequence ID" value="KAF2235989.1"/>
    <property type="molecule type" value="Genomic_DNA"/>
</dbReference>
<dbReference type="SUPFAM" id="SSF48264">
    <property type="entry name" value="Cytochrome P450"/>
    <property type="match status" value="1"/>
</dbReference>
<comment type="cofactor">
    <cofactor evidence="1">
        <name>heme</name>
        <dbReference type="ChEBI" id="CHEBI:30413"/>
    </cofactor>
</comment>
<evidence type="ECO:0000256" key="2">
    <source>
        <dbReference type="ARBA" id="ARBA00010617"/>
    </source>
</evidence>
<evidence type="ECO:0000256" key="1">
    <source>
        <dbReference type="ARBA" id="ARBA00001971"/>
    </source>
</evidence>
<dbReference type="InterPro" id="IPR001128">
    <property type="entry name" value="Cyt_P450"/>
</dbReference>
<dbReference type="OrthoDB" id="1844152at2759"/>